<comment type="similarity">
    <text evidence="2 8">Belongs to the lactate permease family.</text>
</comment>
<feature type="transmembrane region" description="Helical" evidence="8">
    <location>
        <begin position="29"/>
        <end position="49"/>
    </location>
</feature>
<proteinExistence type="inferred from homology"/>
<name>A0ABS0F2W9_9BACL</name>
<dbReference type="Proteomes" id="UP000642910">
    <property type="component" value="Unassembled WGS sequence"/>
</dbReference>
<dbReference type="PANTHER" id="PTHR30003:SF0">
    <property type="entry name" value="GLYCOLATE PERMEASE GLCA-RELATED"/>
    <property type="match status" value="1"/>
</dbReference>
<keyword evidence="6 8" id="KW-1133">Transmembrane helix</keyword>
<keyword evidence="4 8" id="KW-1003">Cell membrane</keyword>
<feature type="transmembrane region" description="Helical" evidence="8">
    <location>
        <begin position="475"/>
        <end position="495"/>
    </location>
</feature>
<keyword evidence="3 8" id="KW-0813">Transport</keyword>
<feature type="transmembrane region" description="Helical" evidence="8">
    <location>
        <begin position="56"/>
        <end position="81"/>
    </location>
</feature>
<keyword evidence="5 8" id="KW-0812">Transmembrane</keyword>
<protein>
    <recommendedName>
        <fullName evidence="8">L-lactate permease</fullName>
    </recommendedName>
</protein>
<keyword evidence="10" id="KW-1185">Reference proteome</keyword>
<reference evidence="9 10" key="1">
    <citation type="submission" date="2020-11" db="EMBL/GenBank/DDBJ databases">
        <title>Genomic insight of Alicyclobacillus mali FL 18 reveals a new arsenic-resistant strain, with potential in environmental biotechnology.</title>
        <authorList>
            <person name="Fiorentino G."/>
            <person name="Gallo G."/>
            <person name="Aulitto M."/>
        </authorList>
    </citation>
    <scope>NUCLEOTIDE SEQUENCE [LARGE SCALE GENOMIC DNA]</scope>
    <source>
        <strain evidence="9 10">FL 18</strain>
    </source>
</reference>
<dbReference type="InterPro" id="IPR003804">
    <property type="entry name" value="Lactate_perm"/>
</dbReference>
<evidence type="ECO:0000256" key="3">
    <source>
        <dbReference type="ARBA" id="ARBA00022448"/>
    </source>
</evidence>
<dbReference type="Pfam" id="PF02652">
    <property type="entry name" value="Lactate_perm"/>
    <property type="match status" value="1"/>
</dbReference>
<organism evidence="9 10">
    <name type="scientific">Alicyclobacillus mali</name>
    <name type="common">ex Roth et al. 2021</name>
    <dbReference type="NCBI Taxonomy" id="1123961"/>
    <lineage>
        <taxon>Bacteria</taxon>
        <taxon>Bacillati</taxon>
        <taxon>Bacillota</taxon>
        <taxon>Bacilli</taxon>
        <taxon>Bacillales</taxon>
        <taxon>Alicyclobacillaceae</taxon>
        <taxon>Alicyclobacillus</taxon>
    </lineage>
</organism>
<dbReference type="PANTHER" id="PTHR30003">
    <property type="entry name" value="L-LACTATE PERMEASE"/>
    <property type="match status" value="1"/>
</dbReference>
<feature type="transmembrane region" description="Helical" evidence="8">
    <location>
        <begin position="315"/>
        <end position="334"/>
    </location>
</feature>
<evidence type="ECO:0000313" key="9">
    <source>
        <dbReference type="EMBL" id="MBF8377644.1"/>
    </source>
</evidence>
<comment type="function">
    <text evidence="8">Uptake of L-lactate across the membrane. Can also transport D-lactate and glycolate.</text>
</comment>
<evidence type="ECO:0000256" key="4">
    <source>
        <dbReference type="ARBA" id="ARBA00022475"/>
    </source>
</evidence>
<dbReference type="RefSeq" id="WP_156468462.1">
    <property type="nucleotide sequence ID" value="NZ_JADPKZ010000038.1"/>
</dbReference>
<dbReference type="EMBL" id="JADPKZ010000038">
    <property type="protein sequence ID" value="MBF8377644.1"/>
    <property type="molecule type" value="Genomic_DNA"/>
</dbReference>
<comment type="caution">
    <text evidence="9">The sequence shown here is derived from an EMBL/GenBank/DDBJ whole genome shotgun (WGS) entry which is preliminary data.</text>
</comment>
<evidence type="ECO:0000256" key="1">
    <source>
        <dbReference type="ARBA" id="ARBA00004651"/>
    </source>
</evidence>
<feature type="transmembrane region" description="Helical" evidence="8">
    <location>
        <begin position="101"/>
        <end position="130"/>
    </location>
</feature>
<sequence length="498" mass="53714">MSTVISLVPILTSVLLLLALRMPSHMVSVAVWALVGALCMLPTPFHMVWSQCADAMSYAFISALPIVTVLAFGALLYQVLSCTGAIDVLARRVSSSFTDKVLSALFISGALGTGFEWASGFGLGIVMVAPLYRRLGWSSAQIVQLSLLTQFWIPWGAYGASSMATSELTGLPLGVLASDSALVSWPLAFLYLCLIAVIASGWKGIRGRRTIVLLSAAVMGTVTWVVSRWIEPSIAGGCAAVCLGAMLWCFTRAYPSDKRNKDEACEPELSMWRVVLPYAFVVFYLATVDGIPGLHQRLAKWMTWSMRNHGVHVSFFLNPGLALFLACLLAVALLGRGGHRWSLCVQSVRNTYRQIWRPILATVAFMATSSWMADSGMFHVLGSDLARLGAVAVLLTSPLLAALGGFMVGTSTASNAMLAPLQVQMAHGSHLPITMLAVGQNVASAQTAYIAPSRIAFATSFVNEQGKEEQYLRRLVPWSLLAVGWVAFAEFLVWASHV</sequence>
<feature type="transmembrane region" description="Helical" evidence="8">
    <location>
        <begin position="275"/>
        <end position="295"/>
    </location>
</feature>
<evidence type="ECO:0000256" key="5">
    <source>
        <dbReference type="ARBA" id="ARBA00022692"/>
    </source>
</evidence>
<keyword evidence="7 8" id="KW-0472">Membrane</keyword>
<comment type="subcellular location">
    <subcellularLocation>
        <location evidence="1 8">Cell membrane</location>
        <topology evidence="1 8">Multi-pass membrane protein</topology>
    </subcellularLocation>
</comment>
<evidence type="ECO:0000256" key="7">
    <source>
        <dbReference type="ARBA" id="ARBA00023136"/>
    </source>
</evidence>
<feature type="transmembrane region" description="Helical" evidence="8">
    <location>
        <begin position="385"/>
        <end position="408"/>
    </location>
</feature>
<accession>A0ABS0F2W9</accession>
<feature type="transmembrane region" description="Helical" evidence="8">
    <location>
        <begin position="355"/>
        <end position="373"/>
    </location>
</feature>
<feature type="transmembrane region" description="Helical" evidence="8">
    <location>
        <begin position="181"/>
        <end position="199"/>
    </location>
</feature>
<feature type="transmembrane region" description="Helical" evidence="8">
    <location>
        <begin position="211"/>
        <end position="227"/>
    </location>
</feature>
<gene>
    <name evidence="9" type="ORF">IW967_07160</name>
</gene>
<feature type="transmembrane region" description="Helical" evidence="8">
    <location>
        <begin position="233"/>
        <end position="254"/>
    </location>
</feature>
<evidence type="ECO:0000256" key="6">
    <source>
        <dbReference type="ARBA" id="ARBA00022989"/>
    </source>
</evidence>
<evidence type="ECO:0000256" key="2">
    <source>
        <dbReference type="ARBA" id="ARBA00010100"/>
    </source>
</evidence>
<evidence type="ECO:0000256" key="8">
    <source>
        <dbReference type="RuleBase" id="RU365092"/>
    </source>
</evidence>
<evidence type="ECO:0000313" key="10">
    <source>
        <dbReference type="Proteomes" id="UP000642910"/>
    </source>
</evidence>